<gene>
    <name evidence="3" type="ORF">FRX31_008069</name>
</gene>
<keyword evidence="1" id="KW-0175">Coiled coil</keyword>
<evidence type="ECO:0000256" key="2">
    <source>
        <dbReference type="SAM" id="MobiDB-lite"/>
    </source>
</evidence>
<protein>
    <submittedName>
        <fullName evidence="3">Uncharacterized protein</fullName>
    </submittedName>
</protein>
<keyword evidence="4" id="KW-1185">Reference proteome</keyword>
<accession>A0A7J6WY44</accession>
<feature type="coiled-coil region" evidence="1">
    <location>
        <begin position="194"/>
        <end position="232"/>
    </location>
</feature>
<evidence type="ECO:0000256" key="1">
    <source>
        <dbReference type="SAM" id="Coils"/>
    </source>
</evidence>
<dbReference type="AlphaFoldDB" id="A0A7J6WY44"/>
<proteinExistence type="predicted"/>
<name>A0A7J6WY44_THATH</name>
<evidence type="ECO:0000313" key="3">
    <source>
        <dbReference type="EMBL" id="KAF5202344.1"/>
    </source>
</evidence>
<dbReference type="Proteomes" id="UP000554482">
    <property type="component" value="Unassembled WGS sequence"/>
</dbReference>
<organism evidence="3 4">
    <name type="scientific">Thalictrum thalictroides</name>
    <name type="common">Rue-anemone</name>
    <name type="synonym">Anemone thalictroides</name>
    <dbReference type="NCBI Taxonomy" id="46969"/>
    <lineage>
        <taxon>Eukaryota</taxon>
        <taxon>Viridiplantae</taxon>
        <taxon>Streptophyta</taxon>
        <taxon>Embryophyta</taxon>
        <taxon>Tracheophyta</taxon>
        <taxon>Spermatophyta</taxon>
        <taxon>Magnoliopsida</taxon>
        <taxon>Ranunculales</taxon>
        <taxon>Ranunculaceae</taxon>
        <taxon>Thalictroideae</taxon>
        <taxon>Thalictrum</taxon>
    </lineage>
</organism>
<reference evidence="3 4" key="1">
    <citation type="submission" date="2020-06" db="EMBL/GenBank/DDBJ databases">
        <title>Transcriptomic and genomic resources for Thalictrum thalictroides and T. hernandezii: Facilitating candidate gene discovery in an emerging model plant lineage.</title>
        <authorList>
            <person name="Arias T."/>
            <person name="Riano-Pachon D.M."/>
            <person name="Di Stilio V.S."/>
        </authorList>
    </citation>
    <scope>NUCLEOTIDE SEQUENCE [LARGE SCALE GENOMIC DNA]</scope>
    <source>
        <strain evidence="4">cv. WT478/WT964</strain>
        <tissue evidence="3">Leaves</tissue>
    </source>
</reference>
<evidence type="ECO:0000313" key="4">
    <source>
        <dbReference type="Proteomes" id="UP000554482"/>
    </source>
</evidence>
<feature type="region of interest" description="Disordered" evidence="2">
    <location>
        <begin position="1"/>
        <end position="22"/>
    </location>
</feature>
<comment type="caution">
    <text evidence="3">The sequence shown here is derived from an EMBL/GenBank/DDBJ whole genome shotgun (WGS) entry which is preliminary data.</text>
</comment>
<dbReference type="EMBL" id="JABWDY010008232">
    <property type="protein sequence ID" value="KAF5202344.1"/>
    <property type="molecule type" value="Genomic_DNA"/>
</dbReference>
<sequence>MQATEPENPLAQKKSKKKSSRANTGIIIRENVEEAYRYSHGSLPFATFHFQQKLKKPILDNISETNPFDDNDICDLTSSPLNKSKCKPAPPRSTMPMSSLAPLFSPALSVLGRNVTAADCAWRDPTIAYAMTQITILPRDEQSLKAFSDKCLKSHQFCLASCSDEVIQRLRQHRDELVKGRDRLKSIIDNNDVVSKLKRDYHKLQTEIAGHRKAQEGQIVELKVQILQAKDKVKLSEDAKQFMAVKASKAETKLHVVELDITRLKSNLETSDFEIKWLKTNL</sequence>